<dbReference type="KEGG" id="gom:D7316_03047"/>
<keyword evidence="3" id="KW-1185">Reference proteome</keyword>
<proteinExistence type="predicted"/>
<sequence length="331" mass="36126">MAGWRSRALVAVLAAAMVWGGAGSAAADPNIQVPGVDDGVPNCAVLQPRAFAGYIGTNDPKPARKMDESFTSPPKDWCNTSVGYSRLWFGKPKGATFGIPDTPHALFPYNNAELLAKPVFKPGWTMTMRVGGTEQIPTWAGTTGWGASNRSIDPLGLELAWFMYNGANKPVGDASTLAKPIINALGMDFPRGFFLMTKRAGEIVPQIRLLPLNILKKEHDYSVVLGGKDVRFYIDGKEAGTDIAPFYVDGKKRGGPGSHYGTFDNPPIGTWTDISRQPVPLLGQMWLDSGYWFPLPLPEWNNRWQKAYMSRYVQGPTGQTPLTLTGWNGFS</sequence>
<feature type="chain" id="PRO_5018277250" evidence="1">
    <location>
        <begin position="28"/>
        <end position="331"/>
    </location>
</feature>
<dbReference type="AlphaFoldDB" id="A0A3G8JMY0"/>
<evidence type="ECO:0000256" key="1">
    <source>
        <dbReference type="SAM" id="SignalP"/>
    </source>
</evidence>
<dbReference type="OrthoDB" id="4368280at2"/>
<protein>
    <submittedName>
        <fullName evidence="2">Uncharacterized protein</fullName>
    </submittedName>
</protein>
<feature type="signal peptide" evidence="1">
    <location>
        <begin position="1"/>
        <end position="27"/>
    </location>
</feature>
<dbReference type="EMBL" id="CP033972">
    <property type="protein sequence ID" value="AZG46446.1"/>
    <property type="molecule type" value="Genomic_DNA"/>
</dbReference>
<gene>
    <name evidence="2" type="ORF">D7316_03047</name>
</gene>
<organism evidence="2 3">
    <name type="scientific">Gordonia insulae</name>
    <dbReference type="NCBI Taxonomy" id="2420509"/>
    <lineage>
        <taxon>Bacteria</taxon>
        <taxon>Bacillati</taxon>
        <taxon>Actinomycetota</taxon>
        <taxon>Actinomycetes</taxon>
        <taxon>Mycobacteriales</taxon>
        <taxon>Gordoniaceae</taxon>
        <taxon>Gordonia</taxon>
    </lineage>
</organism>
<dbReference type="RefSeq" id="WP_124708950.1">
    <property type="nucleotide sequence ID" value="NZ_CP033972.1"/>
</dbReference>
<dbReference type="Proteomes" id="UP000271469">
    <property type="component" value="Chromosome"/>
</dbReference>
<evidence type="ECO:0000313" key="2">
    <source>
        <dbReference type="EMBL" id="AZG46446.1"/>
    </source>
</evidence>
<evidence type="ECO:0000313" key="3">
    <source>
        <dbReference type="Proteomes" id="UP000271469"/>
    </source>
</evidence>
<name>A0A3G8JMY0_9ACTN</name>
<keyword evidence="1" id="KW-0732">Signal</keyword>
<accession>A0A3G8JMY0</accession>
<reference evidence="2 3" key="1">
    <citation type="submission" date="2018-11" db="EMBL/GenBank/DDBJ databases">
        <title>Gordonia insulae sp. nov., isolated from an island soil.</title>
        <authorList>
            <person name="Kim Y.S."/>
            <person name="Kim S.B."/>
        </authorList>
    </citation>
    <scope>NUCLEOTIDE SEQUENCE [LARGE SCALE GENOMIC DNA]</scope>
    <source>
        <strain evidence="2 3">MMS17-SY073</strain>
    </source>
</reference>